<dbReference type="SUPFAM" id="SSF53067">
    <property type="entry name" value="Actin-like ATPase domain"/>
    <property type="match status" value="2"/>
</dbReference>
<dbReference type="Gene3D" id="3.30.420.40">
    <property type="match status" value="2"/>
</dbReference>
<evidence type="ECO:0000256" key="1">
    <source>
        <dbReference type="ARBA" id="ARBA00009156"/>
    </source>
</evidence>
<comment type="caution">
    <text evidence="6">The sequence shown here is derived from an EMBL/GenBank/DDBJ whole genome shotgun (WGS) entry which is preliminary data.</text>
</comment>
<dbReference type="RefSeq" id="WP_002297696.1">
    <property type="nucleotide sequence ID" value="NZ_CP072894.1"/>
</dbReference>
<keyword evidence="2" id="KW-0808">Transferase</keyword>
<keyword evidence="3" id="KW-0418">Kinase</keyword>
<evidence type="ECO:0000259" key="4">
    <source>
        <dbReference type="Pfam" id="PF00370"/>
    </source>
</evidence>
<evidence type="ECO:0000313" key="7">
    <source>
        <dbReference type="Proteomes" id="UP000070452"/>
    </source>
</evidence>
<evidence type="ECO:0000256" key="3">
    <source>
        <dbReference type="ARBA" id="ARBA00022777"/>
    </source>
</evidence>
<accession>A0A132P487</accession>
<organism evidence="6 7">
    <name type="scientific">Enterococcus faecium</name>
    <name type="common">Streptococcus faecium</name>
    <dbReference type="NCBI Taxonomy" id="1352"/>
    <lineage>
        <taxon>Bacteria</taxon>
        <taxon>Bacillati</taxon>
        <taxon>Bacillota</taxon>
        <taxon>Bacilli</taxon>
        <taxon>Lactobacillales</taxon>
        <taxon>Enterococcaceae</taxon>
        <taxon>Enterococcus</taxon>
    </lineage>
</organism>
<feature type="domain" description="Carbohydrate kinase FGGY N-terminal" evidence="4">
    <location>
        <begin position="19"/>
        <end position="262"/>
    </location>
</feature>
<dbReference type="CDD" id="cd07809">
    <property type="entry name" value="ASKHA_NBD_FGGY_BaXK-like"/>
    <property type="match status" value="1"/>
</dbReference>
<dbReference type="InterPro" id="IPR018485">
    <property type="entry name" value="FGGY_C"/>
</dbReference>
<dbReference type="PANTHER" id="PTHR43095">
    <property type="entry name" value="SUGAR KINASE"/>
    <property type="match status" value="1"/>
</dbReference>
<dbReference type="AlphaFoldDB" id="A0A132P487"/>
<evidence type="ECO:0000259" key="5">
    <source>
        <dbReference type="Pfam" id="PF02782"/>
    </source>
</evidence>
<dbReference type="Proteomes" id="UP000070452">
    <property type="component" value="Unassembled WGS sequence"/>
</dbReference>
<comment type="similarity">
    <text evidence="1">Belongs to the FGGY kinase family.</text>
</comment>
<evidence type="ECO:0000313" key="6">
    <source>
        <dbReference type="EMBL" id="KWX17151.1"/>
    </source>
</evidence>
<dbReference type="EMBL" id="LRHK01000001">
    <property type="protein sequence ID" value="KWX17151.1"/>
    <property type="molecule type" value="Genomic_DNA"/>
</dbReference>
<dbReference type="GO" id="GO:0005975">
    <property type="term" value="P:carbohydrate metabolic process"/>
    <property type="evidence" value="ECO:0007669"/>
    <property type="project" value="InterPro"/>
</dbReference>
<sequence>MKEVNAQSMLDVIDGRTSLGIEFGSTRIKAVLIDSSFTPIAAGSYEWENKLENGIWTYSLEDIWKGLRVSYRKMAAEVFEIYGENLTTIGSIGFSAMMHGYLAFDSKEQLLVPFRTWRNTITEEAERILTEKFQYNIPQRWSIAHLYQSILNKEEHVKEINFLTTLAGYVHWQLTGEKVLGVGDASGMFPIDPSTKTYHQEMKNIFGQLVEKAHVAIDLDHILPKVLVAGEEAGKLSESGAYLIDPTGNLRPGIPVCPPEGDAGTGMVATNSVAKRTGNISAGTSAFAMIVLEKELENVHPEIDMVTTPSGELVGMVHTNNCSSDINAWVSIFEEFTNSLGMEISRDKLFTVLFNKALEGDTDCGGLLSYGYFSGENITGVNEGRPLFVRTPGSRFDLANFMRIHLASAFGAMRIGMDILKSENVQIDRLVGHGGIFKTPEVGQRILASAMEAPVTVMDTAGEGGAWGIALLAAYMMDRHGKSLENFLTEDVFGQDQGITITPSAEEIAGYQIFMRRYREGIDIEKTAIHQLQEKGVIENAGTTERRSVSSKS</sequence>
<dbReference type="Pfam" id="PF02782">
    <property type="entry name" value="FGGY_C"/>
    <property type="match status" value="1"/>
</dbReference>
<proteinExistence type="inferred from homology"/>
<feature type="domain" description="Carbohydrate kinase FGGY C-terminal" evidence="5">
    <location>
        <begin position="279"/>
        <end position="477"/>
    </location>
</feature>
<dbReference type="Pfam" id="PF00370">
    <property type="entry name" value="FGGY_N"/>
    <property type="match status" value="1"/>
</dbReference>
<dbReference type="InterPro" id="IPR050406">
    <property type="entry name" value="FGGY_Carb_Kinase"/>
</dbReference>
<dbReference type="GO" id="GO:0016301">
    <property type="term" value="F:kinase activity"/>
    <property type="evidence" value="ECO:0007669"/>
    <property type="project" value="UniProtKB-KW"/>
</dbReference>
<dbReference type="InterPro" id="IPR043129">
    <property type="entry name" value="ATPase_NBD"/>
</dbReference>
<gene>
    <name evidence="6" type="ORF">AWT83_00995</name>
</gene>
<reference evidence="6 7" key="1">
    <citation type="submission" date="2016-01" db="EMBL/GenBank/DDBJ databases">
        <title>Molecular Mechanisms for transfer of large genomic segments between Enterococcus faecium strains.</title>
        <authorList>
            <person name="Garcia-Solache M.A."/>
            <person name="Lebreton F."/>
            <person name="Mclaughlin R.E."/>
            <person name="Whiteaker J.D."/>
            <person name="Gilmore M.S."/>
            <person name="Rice L.B."/>
        </authorList>
    </citation>
    <scope>NUCLEOTIDE SEQUENCE [LARGE SCALE GENOMIC DNA]</scope>
    <source>
        <strain evidence="6 7">D344RRF x C68</strain>
    </source>
</reference>
<protein>
    <submittedName>
        <fullName evidence="6">ATPase</fullName>
    </submittedName>
</protein>
<name>A0A132P487_ENTFC</name>
<dbReference type="InterPro" id="IPR018484">
    <property type="entry name" value="FGGY_N"/>
</dbReference>
<dbReference type="PANTHER" id="PTHR43095:SF5">
    <property type="entry name" value="XYLULOSE KINASE"/>
    <property type="match status" value="1"/>
</dbReference>
<evidence type="ECO:0000256" key="2">
    <source>
        <dbReference type="ARBA" id="ARBA00022679"/>
    </source>
</evidence>